<evidence type="ECO:0000256" key="1">
    <source>
        <dbReference type="SAM" id="MobiDB-lite"/>
    </source>
</evidence>
<comment type="caution">
    <text evidence="3">The sequence shown here is derived from an EMBL/GenBank/DDBJ whole genome shotgun (WGS) entry which is preliminary data.</text>
</comment>
<gene>
    <name evidence="3" type="ORF">RJ640_005709</name>
</gene>
<protein>
    <recommendedName>
        <fullName evidence="2">RIN4 pathogenic type III effector avirulence factor Avr cleavage site domain-containing protein</fullName>
    </recommendedName>
</protein>
<sequence>MAQKSHVPKFGNWDSDNVPYTAYFENARKDKASGVRMNPNDPEENPGAFMFMRDVAGNDGVLQATQVRRQVSSEKSSSAERYQVERHKQGHQRNTSDNQKSVSQISLTSESGSDKSSSDYSLMQKNHRRIRSDRQKSNVETNSFCPSSPGPNPNRLRIGNNTSDDISTRSASVPVFGAWDERDPKSGEGFTVIFEKVKEEKQIAAAKFPMAPAQSSNYSKDQRKESQPKVVYNVTRAKPSSLRSSTVLKPSLKVAIFTHLHRARVRNVRLSEY</sequence>
<name>A0AA88UW01_9ASTE</name>
<dbReference type="InterPro" id="IPR008700">
    <property type="entry name" value="TypeIII_avirulence_cleave"/>
</dbReference>
<dbReference type="AlphaFoldDB" id="A0AA88UW01"/>
<keyword evidence="4" id="KW-1185">Reference proteome</keyword>
<organism evidence="3 4">
    <name type="scientific">Escallonia rubra</name>
    <dbReference type="NCBI Taxonomy" id="112253"/>
    <lineage>
        <taxon>Eukaryota</taxon>
        <taxon>Viridiplantae</taxon>
        <taxon>Streptophyta</taxon>
        <taxon>Embryophyta</taxon>
        <taxon>Tracheophyta</taxon>
        <taxon>Spermatophyta</taxon>
        <taxon>Magnoliopsida</taxon>
        <taxon>eudicotyledons</taxon>
        <taxon>Gunneridae</taxon>
        <taxon>Pentapetalae</taxon>
        <taxon>asterids</taxon>
        <taxon>campanulids</taxon>
        <taxon>Escalloniales</taxon>
        <taxon>Escalloniaceae</taxon>
        <taxon>Escallonia</taxon>
    </lineage>
</organism>
<feature type="domain" description="RIN4 pathogenic type III effector avirulence factor Avr cleavage site" evidence="2">
    <location>
        <begin position="5"/>
        <end position="31"/>
    </location>
</feature>
<feature type="region of interest" description="Disordered" evidence="1">
    <location>
        <begin position="67"/>
        <end position="155"/>
    </location>
</feature>
<proteinExistence type="predicted"/>
<evidence type="ECO:0000313" key="3">
    <source>
        <dbReference type="EMBL" id="KAK2992222.1"/>
    </source>
</evidence>
<feature type="region of interest" description="Disordered" evidence="1">
    <location>
        <begin position="28"/>
        <end position="48"/>
    </location>
</feature>
<dbReference type="GO" id="GO:0005886">
    <property type="term" value="C:plasma membrane"/>
    <property type="evidence" value="ECO:0007669"/>
    <property type="project" value="TreeGrafter"/>
</dbReference>
<evidence type="ECO:0000259" key="2">
    <source>
        <dbReference type="Pfam" id="PF05627"/>
    </source>
</evidence>
<reference evidence="3" key="1">
    <citation type="submission" date="2022-12" db="EMBL/GenBank/DDBJ databases">
        <title>Draft genome assemblies for two species of Escallonia (Escalloniales).</title>
        <authorList>
            <person name="Chanderbali A."/>
            <person name="Dervinis C."/>
            <person name="Anghel I."/>
            <person name="Soltis D."/>
            <person name="Soltis P."/>
            <person name="Zapata F."/>
        </authorList>
    </citation>
    <scope>NUCLEOTIDE SEQUENCE</scope>
    <source>
        <strain evidence="3">UCBG92.1500</strain>
        <tissue evidence="3">Leaf</tissue>
    </source>
</reference>
<feature type="compositionally biased region" description="Polar residues" evidence="1">
    <location>
        <begin position="67"/>
        <end position="80"/>
    </location>
</feature>
<accession>A0AA88UW01</accession>
<feature type="compositionally biased region" description="Polar residues" evidence="1">
    <location>
        <begin position="92"/>
        <end position="105"/>
    </location>
</feature>
<evidence type="ECO:0000313" key="4">
    <source>
        <dbReference type="Proteomes" id="UP001187471"/>
    </source>
</evidence>
<dbReference type="PANTHER" id="PTHR33159">
    <property type="entry name" value="RPM1-INTERACTING PROTEIN 4 (RIN4) FAMILY PROTEIN"/>
    <property type="match status" value="1"/>
</dbReference>
<feature type="domain" description="RIN4 pathogenic type III effector avirulence factor Avr cleavage site" evidence="2">
    <location>
        <begin position="169"/>
        <end position="202"/>
    </location>
</feature>
<dbReference type="InterPro" id="IPR040387">
    <property type="entry name" value="RIN4/NOI4"/>
</dbReference>
<dbReference type="Proteomes" id="UP001187471">
    <property type="component" value="Unassembled WGS sequence"/>
</dbReference>
<dbReference type="PANTHER" id="PTHR33159:SF49">
    <property type="entry name" value="RPM1-INTERACTING PROTEIN 4"/>
    <property type="match status" value="1"/>
</dbReference>
<dbReference type="EMBL" id="JAVXUO010000425">
    <property type="protein sequence ID" value="KAK2992222.1"/>
    <property type="molecule type" value="Genomic_DNA"/>
</dbReference>
<dbReference type="Pfam" id="PF05627">
    <property type="entry name" value="AvrRpt-cleavage"/>
    <property type="match status" value="2"/>
</dbReference>